<evidence type="ECO:0000313" key="3">
    <source>
        <dbReference type="Proteomes" id="UP001234989"/>
    </source>
</evidence>
<sequence length="195" mass="22785">MTNWIISFPSKLMGKRTIQSLEDMLRACVINYKGNQDDHWPLIEFSYNNNYHSSIGMAPFEALYGRRRRSPIGLFEVGEVALIGPELFYEAIEKVWLTRERFRMAQSRKKSYADVRRRDLEFEVHDWGYLKISSMKGVMRFGNKGKPSPHFVGPYDILRRVGKVAYELDLPIELASVHLVFHVSMLKKYVGIQHL</sequence>
<dbReference type="PANTHER" id="PTHR46148:SF58">
    <property type="entry name" value="RETROTRANSPOSON PROTEIN"/>
    <property type="match status" value="1"/>
</dbReference>
<dbReference type="InterPro" id="IPR036397">
    <property type="entry name" value="RNaseH_sf"/>
</dbReference>
<organism evidence="2 3">
    <name type="scientific">Solanum verrucosum</name>
    <dbReference type="NCBI Taxonomy" id="315347"/>
    <lineage>
        <taxon>Eukaryota</taxon>
        <taxon>Viridiplantae</taxon>
        <taxon>Streptophyta</taxon>
        <taxon>Embryophyta</taxon>
        <taxon>Tracheophyta</taxon>
        <taxon>Spermatophyta</taxon>
        <taxon>Magnoliopsida</taxon>
        <taxon>eudicotyledons</taxon>
        <taxon>Gunneridae</taxon>
        <taxon>Pentapetalae</taxon>
        <taxon>asterids</taxon>
        <taxon>lamiids</taxon>
        <taxon>Solanales</taxon>
        <taxon>Solanaceae</taxon>
        <taxon>Solanoideae</taxon>
        <taxon>Solaneae</taxon>
        <taxon>Solanum</taxon>
    </lineage>
</organism>
<name>A0AAF0TZN3_SOLVR</name>
<protein>
    <recommendedName>
        <fullName evidence="1">Tf2-1-like SH3-like domain-containing protein</fullName>
    </recommendedName>
</protein>
<dbReference type="Proteomes" id="UP001234989">
    <property type="component" value="Chromosome 6"/>
</dbReference>
<dbReference type="InterPro" id="IPR056924">
    <property type="entry name" value="SH3_Tf2-1"/>
</dbReference>
<feature type="domain" description="Tf2-1-like SH3-like" evidence="1">
    <location>
        <begin position="126"/>
        <end position="190"/>
    </location>
</feature>
<dbReference type="GO" id="GO:0003676">
    <property type="term" value="F:nucleic acid binding"/>
    <property type="evidence" value="ECO:0007669"/>
    <property type="project" value="InterPro"/>
</dbReference>
<accession>A0AAF0TZN3</accession>
<evidence type="ECO:0000259" key="1">
    <source>
        <dbReference type="Pfam" id="PF24626"/>
    </source>
</evidence>
<gene>
    <name evidence="2" type="ORF">MTR67_026168</name>
</gene>
<dbReference type="Gene3D" id="3.30.420.10">
    <property type="entry name" value="Ribonuclease H-like superfamily/Ribonuclease H"/>
    <property type="match status" value="1"/>
</dbReference>
<proteinExistence type="predicted"/>
<dbReference type="EMBL" id="CP133617">
    <property type="protein sequence ID" value="WMV32783.1"/>
    <property type="molecule type" value="Genomic_DNA"/>
</dbReference>
<evidence type="ECO:0000313" key="2">
    <source>
        <dbReference type="EMBL" id="WMV32783.1"/>
    </source>
</evidence>
<dbReference type="Pfam" id="PF24626">
    <property type="entry name" value="SH3_Tf2-1"/>
    <property type="match status" value="1"/>
</dbReference>
<dbReference type="PANTHER" id="PTHR46148">
    <property type="entry name" value="CHROMO DOMAIN-CONTAINING PROTEIN"/>
    <property type="match status" value="1"/>
</dbReference>
<keyword evidence="3" id="KW-1185">Reference proteome</keyword>
<dbReference type="AlphaFoldDB" id="A0AAF0TZN3"/>
<reference evidence="2" key="1">
    <citation type="submission" date="2023-08" db="EMBL/GenBank/DDBJ databases">
        <title>A de novo genome assembly of Solanum verrucosum Schlechtendal, a Mexican diploid species geographically isolated from the other diploid A-genome species in potato relatives.</title>
        <authorList>
            <person name="Hosaka K."/>
        </authorList>
    </citation>
    <scope>NUCLEOTIDE SEQUENCE</scope>
    <source>
        <tissue evidence="2">Young leaves</tissue>
    </source>
</reference>